<dbReference type="Gene3D" id="3.40.50.300">
    <property type="entry name" value="P-loop containing nucleotide triphosphate hydrolases"/>
    <property type="match status" value="1"/>
</dbReference>
<dbReference type="GO" id="GO:0005634">
    <property type="term" value="C:nucleus"/>
    <property type="evidence" value="ECO:0007669"/>
    <property type="project" value="TreeGrafter"/>
</dbReference>
<evidence type="ECO:0000256" key="5">
    <source>
        <dbReference type="SAM" id="MobiDB-lite"/>
    </source>
</evidence>
<dbReference type="EMBL" id="CAJFCJ010000002">
    <property type="protein sequence ID" value="CAD5112338.1"/>
    <property type="molecule type" value="Genomic_DNA"/>
</dbReference>
<dbReference type="SUPFAM" id="SSF53150">
    <property type="entry name" value="DNA repair protein MutS, domain II"/>
    <property type="match status" value="1"/>
</dbReference>
<dbReference type="InterPro" id="IPR036187">
    <property type="entry name" value="DNA_mismatch_repair_MutS_sf"/>
</dbReference>
<dbReference type="Pfam" id="PF05192">
    <property type="entry name" value="MutS_III"/>
    <property type="match status" value="1"/>
</dbReference>
<dbReference type="PANTHER" id="PTHR11361:SF20">
    <property type="entry name" value="MUTS PROTEIN HOMOLOG 5"/>
    <property type="match status" value="1"/>
</dbReference>
<dbReference type="SUPFAM" id="SSF48334">
    <property type="entry name" value="DNA repair protein MutS, domain III"/>
    <property type="match status" value="1"/>
</dbReference>
<evidence type="ECO:0000256" key="3">
    <source>
        <dbReference type="ARBA" id="ARBA00022840"/>
    </source>
</evidence>
<evidence type="ECO:0000259" key="6">
    <source>
        <dbReference type="PROSITE" id="PS00486"/>
    </source>
</evidence>
<sequence length="1023" mass="115665">MNFPKKTFKNRFTSPSSSSTGAERPTRREESNESICDEASLELEFGGFSEASGEEFEEIPEEEDFDVDLLSDEGVNADAEFENDDNIQNTSRQHKEAFRSLDDFYGGKVSDSRDSSVSNFPNIASDPSFPSKNALLSCDRSSNVSNDTQLENQTVTRSFGKVFNSTPSAQLTDKSESLPVDKSNSSETTLENFQLSKNIKEDSNIVVSVHQTRDKLGISFFEIDSGIIFMMLDFIDSGEYLEFQKVIQAIQPQAIVVSSRCDNNLLKIIDPNSGRNGDYDEEAICLSSVATDLGSFSVEIQSSRDYNYDIAKSRIENIPLLTMPTYLTDAEKKLYLTSVVPYDSTNVICAIGGLIKYLQAMNINNLKTSQDSLIITGYKIFDIENVMTLDESSYGALQIFKRDVHPSVLKSSFWNATKEGLSLLRHMNRCSSLPGSRLLHQWFQKPLRNMSQIKERLDAVEFFSVSTRADIVDSLQRCLKNMKNLTPILHRMKLGGFDFYGWQSLVQTLFNSISIANIIRSSCPENVSIFHKILENFDDDLTMLHNIISSTIDFEQSRIEQAFVVKPGVNDTLDEKKKKYEEIGQTLEKFTDRAYEETGRKYPSGKMVYIPHMGFMYAVNREEVETKDDEISDIPDMKFLYTSTDQAFYKNRDACGLDDLLGDPKFEISDMETKLMHELQTLITNNSTTLLKICEFAAELDCLIRKVTQNVYHKILNSIFFGVVAREHNYVRPTMKNDGKYCIEEGRHPLQELIVDSFISNNFNSGVDYGNIHIITGPNASGKSVFIKQTALIIFLAHLGSFVPAKCATISLTDRIFTRIRTMESVSVHLSTFFIDINQMTVALNFATEKSLIVIDEFGKGTLNADGTAILGACIHNFVQQENPPHVLVVTHLHDLFRVLPNSSKIRKWKTEILVNEEEFISLFQIKPGIELNSHASDVAQQTGSSDDVIQRTAEILNSIKKNSSLELYYKCLETEEDCISRNEAFRDFFINMDMDEDSQIKTLLDIFVDTNENVENMSDSDS</sequence>
<dbReference type="GO" id="GO:0051026">
    <property type="term" value="P:chiasma assembly"/>
    <property type="evidence" value="ECO:0007669"/>
    <property type="project" value="TreeGrafter"/>
</dbReference>
<dbReference type="GO" id="GO:0140664">
    <property type="term" value="F:ATP-dependent DNA damage sensor activity"/>
    <property type="evidence" value="ECO:0007669"/>
    <property type="project" value="InterPro"/>
</dbReference>
<dbReference type="InterPro" id="IPR000432">
    <property type="entry name" value="DNA_mismatch_repair_MutS_C"/>
</dbReference>
<reference evidence="7 8" key="1">
    <citation type="submission" date="2020-08" db="EMBL/GenBank/DDBJ databases">
        <authorList>
            <person name="Hejnol A."/>
        </authorList>
    </citation>
    <scope>NUCLEOTIDE SEQUENCE [LARGE SCALE GENOMIC DNA]</scope>
</reference>
<evidence type="ECO:0000256" key="4">
    <source>
        <dbReference type="ARBA" id="ARBA00023125"/>
    </source>
</evidence>
<feature type="compositionally biased region" description="Polar residues" evidence="5">
    <location>
        <begin position="10"/>
        <end position="21"/>
    </location>
</feature>
<dbReference type="SMART" id="SM00533">
    <property type="entry name" value="MUTSd"/>
    <property type="match status" value="1"/>
</dbReference>
<dbReference type="SMART" id="SM00534">
    <property type="entry name" value="MUTSac"/>
    <property type="match status" value="1"/>
</dbReference>
<evidence type="ECO:0000313" key="7">
    <source>
        <dbReference type="EMBL" id="CAD5112338.1"/>
    </source>
</evidence>
<name>A0A7I8V7R9_9ANNE</name>
<dbReference type="GO" id="GO:0030983">
    <property type="term" value="F:mismatched DNA binding"/>
    <property type="evidence" value="ECO:0007669"/>
    <property type="project" value="InterPro"/>
</dbReference>
<dbReference type="OrthoDB" id="29596at2759"/>
<dbReference type="GO" id="GO:0005524">
    <property type="term" value="F:ATP binding"/>
    <property type="evidence" value="ECO:0007669"/>
    <property type="project" value="UniProtKB-KW"/>
</dbReference>
<dbReference type="InterPro" id="IPR045076">
    <property type="entry name" value="MutS"/>
</dbReference>
<feature type="domain" description="DNA mismatch repair proteins mutS family" evidence="6">
    <location>
        <begin position="851"/>
        <end position="867"/>
    </location>
</feature>
<dbReference type="InterPro" id="IPR036678">
    <property type="entry name" value="MutS_con_dom_sf"/>
</dbReference>
<comment type="similarity">
    <text evidence="1">Belongs to the DNA mismatch repair MutS family.</text>
</comment>
<comment type="caution">
    <text evidence="7">The sequence shown here is derived from an EMBL/GenBank/DDBJ whole genome shotgun (WGS) entry which is preliminary data.</text>
</comment>
<proteinExistence type="inferred from homology"/>
<evidence type="ECO:0000256" key="1">
    <source>
        <dbReference type="ARBA" id="ARBA00006271"/>
    </source>
</evidence>
<feature type="region of interest" description="Disordered" evidence="5">
    <location>
        <begin position="1"/>
        <end position="93"/>
    </location>
</feature>
<dbReference type="SUPFAM" id="SSF52540">
    <property type="entry name" value="P-loop containing nucleoside triphosphate hydrolases"/>
    <property type="match status" value="1"/>
</dbReference>
<dbReference type="GO" id="GO:0006298">
    <property type="term" value="P:mismatch repair"/>
    <property type="evidence" value="ECO:0007669"/>
    <property type="project" value="InterPro"/>
</dbReference>
<keyword evidence="8" id="KW-1185">Reference proteome</keyword>
<dbReference type="InterPro" id="IPR027417">
    <property type="entry name" value="P-loop_NTPase"/>
</dbReference>
<dbReference type="Pfam" id="PF00488">
    <property type="entry name" value="MutS_V"/>
    <property type="match status" value="1"/>
</dbReference>
<dbReference type="AlphaFoldDB" id="A0A7I8V7R9"/>
<feature type="compositionally biased region" description="Acidic residues" evidence="5">
    <location>
        <begin position="52"/>
        <end position="71"/>
    </location>
</feature>
<dbReference type="PANTHER" id="PTHR11361">
    <property type="entry name" value="DNA MISMATCH REPAIR PROTEIN MUTS FAMILY MEMBER"/>
    <property type="match status" value="1"/>
</dbReference>
<keyword evidence="4" id="KW-0238">DNA-binding</keyword>
<dbReference type="InterPro" id="IPR007696">
    <property type="entry name" value="DNA_mismatch_repair_MutS_core"/>
</dbReference>
<protein>
    <submittedName>
        <fullName evidence="7">DgyrCDS1569</fullName>
    </submittedName>
</protein>
<accession>A0A7I8V7R9</accession>
<feature type="region of interest" description="Disordered" evidence="5">
    <location>
        <begin position="166"/>
        <end position="185"/>
    </location>
</feature>
<feature type="compositionally biased region" description="Low complexity" evidence="5">
    <location>
        <begin position="42"/>
        <end position="51"/>
    </location>
</feature>
<dbReference type="Gene3D" id="1.10.1420.10">
    <property type="match status" value="1"/>
</dbReference>
<organism evidence="7 8">
    <name type="scientific">Dimorphilus gyrociliatus</name>
    <dbReference type="NCBI Taxonomy" id="2664684"/>
    <lineage>
        <taxon>Eukaryota</taxon>
        <taxon>Metazoa</taxon>
        <taxon>Spiralia</taxon>
        <taxon>Lophotrochozoa</taxon>
        <taxon>Annelida</taxon>
        <taxon>Polychaeta</taxon>
        <taxon>Polychaeta incertae sedis</taxon>
        <taxon>Dinophilidae</taxon>
        <taxon>Dimorphilus</taxon>
    </lineage>
</organism>
<evidence type="ECO:0000256" key="2">
    <source>
        <dbReference type="ARBA" id="ARBA00022741"/>
    </source>
</evidence>
<keyword evidence="3" id="KW-0067">ATP-binding</keyword>
<dbReference type="Proteomes" id="UP000549394">
    <property type="component" value="Unassembled WGS sequence"/>
</dbReference>
<keyword evidence="2" id="KW-0547">Nucleotide-binding</keyword>
<evidence type="ECO:0000313" key="8">
    <source>
        <dbReference type="Proteomes" id="UP000549394"/>
    </source>
</evidence>
<dbReference type="PROSITE" id="PS00486">
    <property type="entry name" value="DNA_MISMATCH_REPAIR_2"/>
    <property type="match status" value="1"/>
</dbReference>
<gene>
    <name evidence="7" type="ORF">DGYR_LOCUS1504</name>
</gene>